<feature type="signal peptide" evidence="15">
    <location>
        <begin position="1"/>
        <end position="23"/>
    </location>
</feature>
<dbReference type="PROSITE" id="PS51318">
    <property type="entry name" value="TAT"/>
    <property type="match status" value="1"/>
</dbReference>
<feature type="domain" description="TonB-dependent receptor-like beta-barrel" evidence="16">
    <location>
        <begin position="235"/>
        <end position="675"/>
    </location>
</feature>
<protein>
    <submittedName>
        <fullName evidence="18">Iron complex outermembrane receptor protein</fullName>
    </submittedName>
</protein>
<evidence type="ECO:0000256" key="12">
    <source>
        <dbReference type="PROSITE-ProRule" id="PRU01360"/>
    </source>
</evidence>
<feature type="short sequence motif" description="TonB C-terminal box" evidence="13">
    <location>
        <begin position="692"/>
        <end position="709"/>
    </location>
</feature>
<keyword evidence="7" id="KW-0408">Iron</keyword>
<evidence type="ECO:0000256" key="13">
    <source>
        <dbReference type="PROSITE-ProRule" id="PRU10144"/>
    </source>
</evidence>
<keyword evidence="6 15" id="KW-0732">Signal</keyword>
<keyword evidence="5 12" id="KW-0812">Transmembrane</keyword>
<evidence type="ECO:0000256" key="3">
    <source>
        <dbReference type="ARBA" id="ARBA00022452"/>
    </source>
</evidence>
<dbReference type="InterPro" id="IPR000531">
    <property type="entry name" value="Beta-barrel_TonB"/>
</dbReference>
<evidence type="ECO:0000256" key="15">
    <source>
        <dbReference type="SAM" id="SignalP"/>
    </source>
</evidence>
<evidence type="ECO:0000256" key="4">
    <source>
        <dbReference type="ARBA" id="ARBA00022496"/>
    </source>
</evidence>
<feature type="chain" id="PRO_5046510496" evidence="15">
    <location>
        <begin position="24"/>
        <end position="709"/>
    </location>
</feature>
<dbReference type="PANTHER" id="PTHR32552">
    <property type="entry name" value="FERRICHROME IRON RECEPTOR-RELATED"/>
    <property type="match status" value="1"/>
</dbReference>
<dbReference type="CDD" id="cd01347">
    <property type="entry name" value="ligand_gated_channel"/>
    <property type="match status" value="1"/>
</dbReference>
<feature type="domain" description="TonB-dependent receptor plug" evidence="17">
    <location>
        <begin position="47"/>
        <end position="149"/>
    </location>
</feature>
<name>A0ABU1P9H0_9BURK</name>
<dbReference type="Proteomes" id="UP001260715">
    <property type="component" value="Unassembled WGS sequence"/>
</dbReference>
<keyword evidence="2 12" id="KW-0813">Transport</keyword>
<dbReference type="InterPro" id="IPR012910">
    <property type="entry name" value="Plug_dom"/>
</dbReference>
<proteinExistence type="inferred from homology"/>
<dbReference type="RefSeq" id="WP_102662368.1">
    <property type="nucleotide sequence ID" value="NZ_JAVDSJ010000001.1"/>
</dbReference>
<accession>A0ABU1P9H0</accession>
<evidence type="ECO:0000256" key="9">
    <source>
        <dbReference type="ARBA" id="ARBA00023077"/>
    </source>
</evidence>
<evidence type="ECO:0000256" key="7">
    <source>
        <dbReference type="ARBA" id="ARBA00023004"/>
    </source>
</evidence>
<comment type="similarity">
    <text evidence="12 14">Belongs to the TonB-dependent receptor family.</text>
</comment>
<dbReference type="InterPro" id="IPR006311">
    <property type="entry name" value="TAT_signal"/>
</dbReference>
<organism evidence="18 19">
    <name type="scientific">Herbaspirillum frisingense</name>
    <dbReference type="NCBI Taxonomy" id="92645"/>
    <lineage>
        <taxon>Bacteria</taxon>
        <taxon>Pseudomonadati</taxon>
        <taxon>Pseudomonadota</taxon>
        <taxon>Betaproteobacteria</taxon>
        <taxon>Burkholderiales</taxon>
        <taxon>Oxalobacteraceae</taxon>
        <taxon>Herbaspirillum</taxon>
    </lineage>
</organism>
<evidence type="ECO:0000256" key="14">
    <source>
        <dbReference type="RuleBase" id="RU003357"/>
    </source>
</evidence>
<keyword evidence="18" id="KW-0675">Receptor</keyword>
<gene>
    <name evidence="18" type="ORF">J2W50_000741</name>
</gene>
<dbReference type="SUPFAM" id="SSF56935">
    <property type="entry name" value="Porins"/>
    <property type="match status" value="1"/>
</dbReference>
<dbReference type="InterPro" id="IPR039426">
    <property type="entry name" value="TonB-dep_rcpt-like"/>
</dbReference>
<keyword evidence="11 12" id="KW-0998">Cell outer membrane</keyword>
<dbReference type="PROSITE" id="PS01156">
    <property type="entry name" value="TONB_DEPENDENT_REC_2"/>
    <property type="match status" value="1"/>
</dbReference>
<dbReference type="PROSITE" id="PS52016">
    <property type="entry name" value="TONB_DEPENDENT_REC_3"/>
    <property type="match status" value="1"/>
</dbReference>
<evidence type="ECO:0000256" key="10">
    <source>
        <dbReference type="ARBA" id="ARBA00023136"/>
    </source>
</evidence>
<evidence type="ECO:0000256" key="1">
    <source>
        <dbReference type="ARBA" id="ARBA00004571"/>
    </source>
</evidence>
<dbReference type="InterPro" id="IPR036942">
    <property type="entry name" value="Beta-barrel_TonB_sf"/>
</dbReference>
<evidence type="ECO:0000259" key="16">
    <source>
        <dbReference type="Pfam" id="PF00593"/>
    </source>
</evidence>
<keyword evidence="9 14" id="KW-0798">TonB box</keyword>
<reference evidence="18 19" key="1">
    <citation type="submission" date="2023-07" db="EMBL/GenBank/DDBJ databases">
        <title>Sorghum-associated microbial communities from plants grown in Nebraska, USA.</title>
        <authorList>
            <person name="Schachtman D."/>
        </authorList>
    </citation>
    <scope>NUCLEOTIDE SEQUENCE [LARGE SCALE GENOMIC DNA]</scope>
    <source>
        <strain evidence="18 19">596</strain>
    </source>
</reference>
<evidence type="ECO:0000313" key="18">
    <source>
        <dbReference type="EMBL" id="MDR6582566.1"/>
    </source>
</evidence>
<evidence type="ECO:0000256" key="5">
    <source>
        <dbReference type="ARBA" id="ARBA00022692"/>
    </source>
</evidence>
<evidence type="ECO:0000259" key="17">
    <source>
        <dbReference type="Pfam" id="PF07715"/>
    </source>
</evidence>
<sequence>MKTRKTVLAAACAALAGSAMAQANPTTPATALHPVTVTANKVEETLLAVPQSVTVVTGDDLQERGIRNVADLVREVPNLSSRFVYSNDLNFRGINSSTFTNANPMVMIIDGIPQSNRIAYDALLDNVERVEILRGPQGSLYGKDAIGGVINVVSKTPTNTWTGQGGIEAGSLGSRELGLSASGPLIKDALFLTLGVKAAQTDGWISNRYPGMDAHANRADEQRLRLGLLYRLSAATQLRLNLSGDDQNNRGADGGLVPFGSDYRSLTRDAARQASFDQPTYTRTRTNAQSLALQHQFDTLRLDAVLTRKSIAMDGDYDVDWGSGNPLYDGLNQFLHLGIDSTTQELRLSAGNPGQLRWLGGLYFEQEKSRNTRYGMQYPGALMGMPGVNLDMDAPSATRSGTQAAFGQIMAPLTPDLELTLGGRYQHIRKHFDVAMTMQPVGTHGAPPAIAIHDASHTWTAFLPKAALSYRLNAQWTSFASVARGYLPGGYNYWPSSAREQDNRFGPQRSTNYELGMRTDSGRLSLAATLFHMDIKDIHVYSFDRSSGMIQTSNGGQGKSQGVELEAGLQLSSLWQANASLGLVRATYDDYAGRADNGAVVKPGNRIEKTPAHTLTVGLQYGAGTGFYARGDVRGQGRRYFNPENTTRDGAFVTVDLKGGYQTGPWDLYAYVRNLTDAEYRTSVNPQGSGSLVTFGEPRRLGVGARYRF</sequence>
<dbReference type="EMBL" id="JAVDSJ010000001">
    <property type="protein sequence ID" value="MDR6582566.1"/>
    <property type="molecule type" value="Genomic_DNA"/>
</dbReference>
<keyword evidence="8" id="KW-0406">Ion transport</keyword>
<keyword evidence="19" id="KW-1185">Reference proteome</keyword>
<evidence type="ECO:0000256" key="6">
    <source>
        <dbReference type="ARBA" id="ARBA00022729"/>
    </source>
</evidence>
<keyword evidence="4" id="KW-0410">Iron transport</keyword>
<dbReference type="PANTHER" id="PTHR32552:SF81">
    <property type="entry name" value="TONB-DEPENDENT OUTER MEMBRANE RECEPTOR"/>
    <property type="match status" value="1"/>
</dbReference>
<dbReference type="Gene3D" id="2.40.170.20">
    <property type="entry name" value="TonB-dependent receptor, beta-barrel domain"/>
    <property type="match status" value="1"/>
</dbReference>
<evidence type="ECO:0000313" key="19">
    <source>
        <dbReference type="Proteomes" id="UP001260715"/>
    </source>
</evidence>
<dbReference type="Pfam" id="PF00593">
    <property type="entry name" value="TonB_dep_Rec_b-barrel"/>
    <property type="match status" value="1"/>
</dbReference>
<comment type="subcellular location">
    <subcellularLocation>
        <location evidence="1 12">Cell outer membrane</location>
        <topology evidence="1 12">Multi-pass membrane protein</topology>
    </subcellularLocation>
</comment>
<dbReference type="InterPro" id="IPR010917">
    <property type="entry name" value="TonB_rcpt_CS"/>
</dbReference>
<keyword evidence="3 12" id="KW-1134">Transmembrane beta strand</keyword>
<keyword evidence="10 12" id="KW-0472">Membrane</keyword>
<evidence type="ECO:0000256" key="11">
    <source>
        <dbReference type="ARBA" id="ARBA00023237"/>
    </source>
</evidence>
<evidence type="ECO:0000256" key="2">
    <source>
        <dbReference type="ARBA" id="ARBA00022448"/>
    </source>
</evidence>
<dbReference type="Pfam" id="PF07715">
    <property type="entry name" value="Plug"/>
    <property type="match status" value="1"/>
</dbReference>
<comment type="caution">
    <text evidence="18">The sequence shown here is derived from an EMBL/GenBank/DDBJ whole genome shotgun (WGS) entry which is preliminary data.</text>
</comment>
<evidence type="ECO:0000256" key="8">
    <source>
        <dbReference type="ARBA" id="ARBA00023065"/>
    </source>
</evidence>